<gene>
    <name evidence="4" type="ORF">FC64_GL000431</name>
</gene>
<evidence type="ECO:0000256" key="1">
    <source>
        <dbReference type="ARBA" id="ARBA00006206"/>
    </source>
</evidence>
<dbReference type="GO" id="GO:0005737">
    <property type="term" value="C:cytoplasm"/>
    <property type="evidence" value="ECO:0007669"/>
    <property type="project" value="TreeGrafter"/>
</dbReference>
<dbReference type="InterPro" id="IPR008183">
    <property type="entry name" value="Aldose_1/G6P_1-epimerase"/>
</dbReference>
<proteinExistence type="inferred from homology"/>
<evidence type="ECO:0000313" key="5">
    <source>
        <dbReference type="Proteomes" id="UP000051291"/>
    </source>
</evidence>
<evidence type="ECO:0000256" key="2">
    <source>
        <dbReference type="ARBA" id="ARBA00023235"/>
    </source>
</evidence>
<dbReference type="CDD" id="cd09019">
    <property type="entry name" value="galactose_mutarotase_like"/>
    <property type="match status" value="1"/>
</dbReference>
<comment type="caution">
    <text evidence="4">The sequence shown here is derived from an EMBL/GenBank/DDBJ whole genome shotgun (WGS) entry which is preliminary data.</text>
</comment>
<keyword evidence="2" id="KW-0413">Isomerase</keyword>
<dbReference type="InterPro" id="IPR047215">
    <property type="entry name" value="Galactose_mutarotase-like"/>
</dbReference>
<dbReference type="SUPFAM" id="SSF74650">
    <property type="entry name" value="Galactose mutarotase-like"/>
    <property type="match status" value="1"/>
</dbReference>
<dbReference type="InterPro" id="IPR014718">
    <property type="entry name" value="GH-type_carb-bd"/>
</dbReference>
<dbReference type="GO" id="GO:0030246">
    <property type="term" value="F:carbohydrate binding"/>
    <property type="evidence" value="ECO:0007669"/>
    <property type="project" value="InterPro"/>
</dbReference>
<dbReference type="STRING" id="1423820.FC64_GL000431"/>
<keyword evidence="3" id="KW-0119">Carbohydrate metabolism</keyword>
<dbReference type="InterPro" id="IPR011013">
    <property type="entry name" value="Gal_mutarotase_sf_dom"/>
</dbReference>
<dbReference type="AlphaFoldDB" id="A0A0R1ZGN4"/>
<evidence type="ECO:0000256" key="3">
    <source>
        <dbReference type="ARBA" id="ARBA00023277"/>
    </source>
</evidence>
<dbReference type="GO" id="GO:0006006">
    <property type="term" value="P:glucose metabolic process"/>
    <property type="evidence" value="ECO:0007669"/>
    <property type="project" value="TreeGrafter"/>
</dbReference>
<reference evidence="4 5" key="1">
    <citation type="journal article" date="2015" name="Genome Announc.">
        <title>Expanding the biotechnology potential of lactobacilli through comparative genomics of 213 strains and associated genera.</title>
        <authorList>
            <person name="Sun Z."/>
            <person name="Harris H.M."/>
            <person name="McCann A."/>
            <person name="Guo C."/>
            <person name="Argimon S."/>
            <person name="Zhang W."/>
            <person name="Yang X."/>
            <person name="Jeffery I.B."/>
            <person name="Cooney J.C."/>
            <person name="Kagawa T.F."/>
            <person name="Liu W."/>
            <person name="Song Y."/>
            <person name="Salvetti E."/>
            <person name="Wrobel A."/>
            <person name="Rasinkangas P."/>
            <person name="Parkhill J."/>
            <person name="Rea M.C."/>
            <person name="O'Sullivan O."/>
            <person name="Ritari J."/>
            <person name="Douillard F.P."/>
            <person name="Paul Ross R."/>
            <person name="Yang R."/>
            <person name="Briner A.E."/>
            <person name="Felis G.E."/>
            <person name="de Vos W.M."/>
            <person name="Barrangou R."/>
            <person name="Klaenhammer T.R."/>
            <person name="Caufield P.W."/>
            <person name="Cui Y."/>
            <person name="Zhang H."/>
            <person name="O'Toole P.W."/>
        </authorList>
    </citation>
    <scope>NUCLEOTIDE SEQUENCE [LARGE SCALE GENOMIC DNA]</scope>
    <source>
        <strain evidence="4 5">DSM 20653</strain>
    </source>
</reference>
<dbReference type="PANTHER" id="PTHR10091">
    <property type="entry name" value="ALDOSE-1-EPIMERASE"/>
    <property type="match status" value="1"/>
</dbReference>
<dbReference type="PANTHER" id="PTHR10091:SF0">
    <property type="entry name" value="GALACTOSE MUTAROTASE"/>
    <property type="match status" value="1"/>
</dbReference>
<name>A0A0R1ZGN4_9LACO</name>
<dbReference type="GO" id="GO:0033499">
    <property type="term" value="P:galactose catabolic process via UDP-galactose, Leloir pathway"/>
    <property type="evidence" value="ECO:0007669"/>
    <property type="project" value="TreeGrafter"/>
</dbReference>
<dbReference type="GO" id="GO:0004034">
    <property type="term" value="F:aldose 1-epimerase activity"/>
    <property type="evidence" value="ECO:0007669"/>
    <property type="project" value="TreeGrafter"/>
</dbReference>
<dbReference type="Proteomes" id="UP000051291">
    <property type="component" value="Unassembled WGS sequence"/>
</dbReference>
<organism evidence="4 5">
    <name type="scientific">Ligilactobacillus araffinosus DSM 20653</name>
    <dbReference type="NCBI Taxonomy" id="1423820"/>
    <lineage>
        <taxon>Bacteria</taxon>
        <taxon>Bacillati</taxon>
        <taxon>Bacillota</taxon>
        <taxon>Bacilli</taxon>
        <taxon>Lactobacillales</taxon>
        <taxon>Lactobacillaceae</taxon>
        <taxon>Ligilactobacillus</taxon>
    </lineage>
</organism>
<comment type="similarity">
    <text evidence="1">Belongs to the aldose epimerase family.</text>
</comment>
<dbReference type="PATRIC" id="fig|1423820.4.peg.432"/>
<accession>A0A0R1ZGN4</accession>
<keyword evidence="5" id="KW-1185">Reference proteome</keyword>
<evidence type="ECO:0000313" key="4">
    <source>
        <dbReference type="EMBL" id="KRM53519.1"/>
    </source>
</evidence>
<sequence>MKKEMYQGKEIEHFTLTNANDTRVTILSLGGIIQEYSIMHHGQRENMIVNFDSAQQYAENPYQICKQIGRIAGRIKDARFELDGKEVQVPANENHNCLHGGDHGVSSQVFDGYQVSSNEVTLTLNLNPTVDGFPGDLTLMINYILRDNNRLDITYDITAQTATVYDPTIHIYWALTQGLKNVDVRINGTQRQETDAEKIPTGKLLDNVGTAFDFSKPRDLAKAVEALRKEEKQKGFDNGYAVEPSMTEPVVEINEKDQKVKIKVFSDRNGLVIFTADPQNGENDSQGIFDSLATEVQTLPDALHHNEFGNVRLAAGEHKQIKIAYQVEGY</sequence>
<dbReference type="RefSeq" id="WP_057906025.1">
    <property type="nucleotide sequence ID" value="NZ_AYYZ01000002.1"/>
</dbReference>
<dbReference type="EMBL" id="AYYZ01000002">
    <property type="protein sequence ID" value="KRM53519.1"/>
    <property type="molecule type" value="Genomic_DNA"/>
</dbReference>
<dbReference type="Gene3D" id="2.70.98.10">
    <property type="match status" value="1"/>
</dbReference>
<dbReference type="Pfam" id="PF01263">
    <property type="entry name" value="Aldose_epim"/>
    <property type="match status" value="1"/>
</dbReference>
<protein>
    <submittedName>
        <fullName evidence="4">Aldose 1-epimerase</fullName>
    </submittedName>
</protein>